<dbReference type="PANTHER" id="PTHR46696:SF1">
    <property type="entry name" value="CYTOCHROME P450 YJIB-RELATED"/>
    <property type="match status" value="1"/>
</dbReference>
<evidence type="ECO:0000313" key="10">
    <source>
        <dbReference type="Proteomes" id="UP000321617"/>
    </source>
</evidence>
<dbReference type="InterPro" id="IPR002397">
    <property type="entry name" value="Cyt_P450_B"/>
</dbReference>
<dbReference type="OrthoDB" id="502624at2"/>
<feature type="region of interest" description="Disordered" evidence="8">
    <location>
        <begin position="1"/>
        <end position="22"/>
    </location>
</feature>
<dbReference type="EMBL" id="VLLL01000013">
    <property type="protein sequence ID" value="TWJ06368.1"/>
    <property type="molecule type" value="Genomic_DNA"/>
</dbReference>
<name>A0A562UL78_9ACTN</name>
<dbReference type="PANTHER" id="PTHR46696">
    <property type="entry name" value="P450, PUTATIVE (EUROFUNG)-RELATED"/>
    <property type="match status" value="1"/>
</dbReference>
<gene>
    <name evidence="9" type="ORF">LX16_5332</name>
</gene>
<reference evidence="9 10" key="1">
    <citation type="journal article" date="2013" name="Stand. Genomic Sci.">
        <title>Genomic Encyclopedia of Type Strains, Phase I: The one thousand microbial genomes (KMG-I) project.</title>
        <authorList>
            <person name="Kyrpides N.C."/>
            <person name="Woyke T."/>
            <person name="Eisen J.A."/>
            <person name="Garrity G."/>
            <person name="Lilburn T.G."/>
            <person name="Beck B.J."/>
            <person name="Whitman W.B."/>
            <person name="Hugenholtz P."/>
            <person name="Klenk H.P."/>
        </authorList>
    </citation>
    <scope>NUCLEOTIDE SEQUENCE [LARGE SCALE GENOMIC DNA]</scope>
    <source>
        <strain evidence="9 10">DSM 45044</strain>
    </source>
</reference>
<evidence type="ECO:0000256" key="6">
    <source>
        <dbReference type="ARBA" id="ARBA00023033"/>
    </source>
</evidence>
<dbReference type="GO" id="GO:0004497">
    <property type="term" value="F:monooxygenase activity"/>
    <property type="evidence" value="ECO:0007669"/>
    <property type="project" value="UniProtKB-KW"/>
</dbReference>
<keyword evidence="6 7" id="KW-0503">Monooxygenase</keyword>
<dbReference type="GO" id="GO:0005506">
    <property type="term" value="F:iron ion binding"/>
    <property type="evidence" value="ECO:0007669"/>
    <property type="project" value="InterPro"/>
</dbReference>
<comment type="caution">
    <text evidence="9">The sequence shown here is derived from an EMBL/GenBank/DDBJ whole genome shotgun (WGS) entry which is preliminary data.</text>
</comment>
<comment type="similarity">
    <text evidence="1 7">Belongs to the cytochrome P450 family.</text>
</comment>
<dbReference type="AlphaFoldDB" id="A0A562UL78"/>
<keyword evidence="3 7" id="KW-0479">Metal-binding</keyword>
<evidence type="ECO:0000256" key="7">
    <source>
        <dbReference type="RuleBase" id="RU000461"/>
    </source>
</evidence>
<evidence type="ECO:0000256" key="5">
    <source>
        <dbReference type="ARBA" id="ARBA00023004"/>
    </source>
</evidence>
<keyword evidence="2 7" id="KW-0349">Heme</keyword>
<dbReference type="InterPro" id="IPR036396">
    <property type="entry name" value="Cyt_P450_sf"/>
</dbReference>
<dbReference type="Gene3D" id="1.10.630.10">
    <property type="entry name" value="Cytochrome P450"/>
    <property type="match status" value="1"/>
</dbReference>
<dbReference type="PRINTS" id="PR00385">
    <property type="entry name" value="P450"/>
</dbReference>
<keyword evidence="4 7" id="KW-0560">Oxidoreductase</keyword>
<dbReference type="PRINTS" id="PR00359">
    <property type="entry name" value="BP450"/>
</dbReference>
<dbReference type="GO" id="GO:0016705">
    <property type="term" value="F:oxidoreductase activity, acting on paired donors, with incorporation or reduction of molecular oxygen"/>
    <property type="evidence" value="ECO:0007669"/>
    <property type="project" value="InterPro"/>
</dbReference>
<sequence>MSTVDVPRGVPLDRPNPFDPSTSLAEIRATRPVSRMIFFPDEHLGWFVTDHGLARQVLADTRFSSASLTPRSPVDAPFLFNKVQKVPVDPGTFIRMDPPDHTRLRRKLTGVFTVRRMNELEDRVSQIVDLHLDAMESQPRPVDLVKHFALPIPSMVICELLGVPYEEREQFEARTRHMFSLSTKPEDRLSHMKAIQGFIAALAVGKRSDPADDLLSDLTRDEDLTDDELAGMGFLLLVAGHETTANMLGLGTFALLEHPEQAALLRSEPELMPKAVEELLRYLSVIHLGPRREAIEDIELAGHHIKKGEQVLISVPAANRDPAKFDDPDVLDVTRNATGHLAFGHGVHQCLGQQLARIEMRTAFDALLRRFPTLRLAVPAEEVPLRTDMGIYGVHSLPVTW</sequence>
<keyword evidence="5 7" id="KW-0408">Iron</keyword>
<keyword evidence="10" id="KW-1185">Reference proteome</keyword>
<evidence type="ECO:0000313" key="9">
    <source>
        <dbReference type="EMBL" id="TWJ06368.1"/>
    </source>
</evidence>
<evidence type="ECO:0000256" key="1">
    <source>
        <dbReference type="ARBA" id="ARBA00010617"/>
    </source>
</evidence>
<dbReference type="FunFam" id="1.10.630.10:FF:000018">
    <property type="entry name" value="Cytochrome P450 monooxygenase"/>
    <property type="match status" value="1"/>
</dbReference>
<dbReference type="SUPFAM" id="SSF48264">
    <property type="entry name" value="Cytochrome P450"/>
    <property type="match status" value="1"/>
</dbReference>
<dbReference type="InterPro" id="IPR017972">
    <property type="entry name" value="Cyt_P450_CS"/>
</dbReference>
<dbReference type="Proteomes" id="UP000321617">
    <property type="component" value="Unassembled WGS sequence"/>
</dbReference>
<evidence type="ECO:0000256" key="2">
    <source>
        <dbReference type="ARBA" id="ARBA00022617"/>
    </source>
</evidence>
<organism evidence="9 10">
    <name type="scientific">Stackebrandtia albiflava</name>
    <dbReference type="NCBI Taxonomy" id="406432"/>
    <lineage>
        <taxon>Bacteria</taxon>
        <taxon>Bacillati</taxon>
        <taxon>Actinomycetota</taxon>
        <taxon>Actinomycetes</taxon>
        <taxon>Glycomycetales</taxon>
        <taxon>Glycomycetaceae</taxon>
        <taxon>Stackebrandtia</taxon>
    </lineage>
</organism>
<accession>A0A562UL78</accession>
<protein>
    <submittedName>
        <fullName evidence="9">Cytochrome P450</fullName>
    </submittedName>
</protein>
<proteinExistence type="inferred from homology"/>
<dbReference type="PROSITE" id="PS00086">
    <property type="entry name" value="CYTOCHROME_P450"/>
    <property type="match status" value="1"/>
</dbReference>
<dbReference type="GO" id="GO:0020037">
    <property type="term" value="F:heme binding"/>
    <property type="evidence" value="ECO:0007669"/>
    <property type="project" value="InterPro"/>
</dbReference>
<evidence type="ECO:0000256" key="4">
    <source>
        <dbReference type="ARBA" id="ARBA00023002"/>
    </source>
</evidence>
<dbReference type="Pfam" id="PF00067">
    <property type="entry name" value="p450"/>
    <property type="match status" value="1"/>
</dbReference>
<dbReference type="CDD" id="cd11030">
    <property type="entry name" value="CYP105-like"/>
    <property type="match status" value="1"/>
</dbReference>
<dbReference type="RefSeq" id="WP_147144671.1">
    <property type="nucleotide sequence ID" value="NZ_BAABIJ010000008.1"/>
</dbReference>
<dbReference type="InterPro" id="IPR001128">
    <property type="entry name" value="Cyt_P450"/>
</dbReference>
<evidence type="ECO:0000256" key="3">
    <source>
        <dbReference type="ARBA" id="ARBA00022723"/>
    </source>
</evidence>
<evidence type="ECO:0000256" key="8">
    <source>
        <dbReference type="SAM" id="MobiDB-lite"/>
    </source>
</evidence>